<dbReference type="Pfam" id="PF01105">
    <property type="entry name" value="EMP24_GP25L"/>
    <property type="match status" value="1"/>
</dbReference>
<feature type="domain" description="GOLD" evidence="9">
    <location>
        <begin position="159"/>
        <end position="269"/>
    </location>
</feature>
<evidence type="ECO:0000256" key="1">
    <source>
        <dbReference type="ARBA" id="ARBA00004479"/>
    </source>
</evidence>
<dbReference type="PROSITE" id="PS50866">
    <property type="entry name" value="GOLD"/>
    <property type="match status" value="1"/>
</dbReference>
<organism evidence="10 11">
    <name type="scientific">Phaseolus vulgaris</name>
    <name type="common">Kidney bean</name>
    <name type="synonym">French bean</name>
    <dbReference type="NCBI Taxonomy" id="3885"/>
    <lineage>
        <taxon>Eukaryota</taxon>
        <taxon>Viridiplantae</taxon>
        <taxon>Streptophyta</taxon>
        <taxon>Embryophyta</taxon>
        <taxon>Tracheophyta</taxon>
        <taxon>Spermatophyta</taxon>
        <taxon>Magnoliopsida</taxon>
        <taxon>eudicotyledons</taxon>
        <taxon>Gunneridae</taxon>
        <taxon>Pentapetalae</taxon>
        <taxon>rosids</taxon>
        <taxon>fabids</taxon>
        <taxon>Fabales</taxon>
        <taxon>Fabaceae</taxon>
        <taxon>Papilionoideae</taxon>
        <taxon>50 kb inversion clade</taxon>
        <taxon>NPAAA clade</taxon>
        <taxon>indigoferoid/millettioid clade</taxon>
        <taxon>Phaseoleae</taxon>
        <taxon>Phaseolus</taxon>
    </lineage>
</organism>
<keyword evidence="3 8" id="KW-0812">Transmembrane</keyword>
<evidence type="ECO:0000256" key="7">
    <source>
        <dbReference type="SAM" id="MobiDB-lite"/>
    </source>
</evidence>
<dbReference type="Proteomes" id="UP000000226">
    <property type="component" value="Chromosome 8"/>
</dbReference>
<accession>V7B577</accession>
<keyword evidence="11" id="KW-1185">Reference proteome</keyword>
<dbReference type="SMART" id="SM01190">
    <property type="entry name" value="EMP24_GP25L"/>
    <property type="match status" value="1"/>
</dbReference>
<reference evidence="11" key="1">
    <citation type="journal article" date="2014" name="Nat. Genet.">
        <title>A reference genome for common bean and genome-wide analysis of dual domestications.</title>
        <authorList>
            <person name="Schmutz J."/>
            <person name="McClean P.E."/>
            <person name="Mamidi S."/>
            <person name="Wu G.A."/>
            <person name="Cannon S.B."/>
            <person name="Grimwood J."/>
            <person name="Jenkins J."/>
            <person name="Shu S."/>
            <person name="Song Q."/>
            <person name="Chavarro C."/>
            <person name="Torres-Torres M."/>
            <person name="Geffroy V."/>
            <person name="Moghaddam S.M."/>
            <person name="Gao D."/>
            <person name="Abernathy B."/>
            <person name="Barry K."/>
            <person name="Blair M."/>
            <person name="Brick M.A."/>
            <person name="Chovatia M."/>
            <person name="Gepts P."/>
            <person name="Goodstein D.M."/>
            <person name="Gonzales M."/>
            <person name="Hellsten U."/>
            <person name="Hyten D.L."/>
            <person name="Jia G."/>
            <person name="Kelly J.D."/>
            <person name="Kudrna D."/>
            <person name="Lee R."/>
            <person name="Richard M.M."/>
            <person name="Miklas P.N."/>
            <person name="Osorno J.M."/>
            <person name="Rodrigues J."/>
            <person name="Thareau V."/>
            <person name="Urrea C.A."/>
            <person name="Wang M."/>
            <person name="Yu Y."/>
            <person name="Zhang M."/>
            <person name="Wing R.A."/>
            <person name="Cregan P.B."/>
            <person name="Rokhsar D.S."/>
            <person name="Jackson S.A."/>
        </authorList>
    </citation>
    <scope>NUCLEOTIDE SEQUENCE [LARGE SCALE GENOMIC DNA]</scope>
    <source>
        <strain evidence="11">cv. G19833</strain>
    </source>
</reference>
<keyword evidence="5 8" id="KW-1133">Transmembrane helix</keyword>
<dbReference type="Gramene" id="ESW13062">
    <property type="protein sequence ID" value="ESW13062"/>
    <property type="gene ID" value="PHAVU_008G164700g"/>
</dbReference>
<dbReference type="GO" id="GO:0016020">
    <property type="term" value="C:membrane"/>
    <property type="evidence" value="ECO:0007669"/>
    <property type="project" value="UniProtKB-SubCell"/>
</dbReference>
<dbReference type="OMA" id="EAVWFTI"/>
<proteinExistence type="inferred from homology"/>
<dbReference type="InterPro" id="IPR015720">
    <property type="entry name" value="Emp24-like"/>
</dbReference>
<evidence type="ECO:0000256" key="5">
    <source>
        <dbReference type="ARBA" id="ARBA00022989"/>
    </source>
</evidence>
<protein>
    <recommendedName>
        <fullName evidence="9">GOLD domain-containing protein</fullName>
    </recommendedName>
</protein>
<dbReference type="PANTHER" id="PTHR22811">
    <property type="entry name" value="TRANSMEMBRANE EMP24 DOMAIN-CONTAINING PROTEIN"/>
    <property type="match status" value="1"/>
</dbReference>
<dbReference type="InterPro" id="IPR009038">
    <property type="entry name" value="GOLD_dom"/>
</dbReference>
<evidence type="ECO:0000313" key="10">
    <source>
        <dbReference type="EMBL" id="ESW13062.1"/>
    </source>
</evidence>
<feature type="transmembrane region" description="Helical" evidence="8">
    <location>
        <begin position="302"/>
        <end position="324"/>
    </location>
</feature>
<evidence type="ECO:0000256" key="2">
    <source>
        <dbReference type="ARBA" id="ARBA00007104"/>
    </source>
</evidence>
<dbReference type="EMBL" id="CM002295">
    <property type="protein sequence ID" value="ESW13062.1"/>
    <property type="molecule type" value="Genomic_DNA"/>
</dbReference>
<feature type="transmembrane region" description="Helical" evidence="8">
    <location>
        <begin position="120"/>
        <end position="147"/>
    </location>
</feature>
<feature type="region of interest" description="Disordered" evidence="7">
    <location>
        <begin position="51"/>
        <end position="70"/>
    </location>
</feature>
<dbReference type="eggNOG" id="KOG1691">
    <property type="taxonomic scope" value="Eukaryota"/>
</dbReference>
<comment type="similarity">
    <text evidence="2">Belongs to the EMP24/GP25L family.</text>
</comment>
<evidence type="ECO:0000256" key="4">
    <source>
        <dbReference type="ARBA" id="ARBA00022729"/>
    </source>
</evidence>
<dbReference type="AlphaFoldDB" id="V7B577"/>
<sequence>MKMHEGEKKTLVAHGLGSLEVWGGSSSGLQGERKARGTVMTKMELQAMLNGEEECEGEKTSNASSTPKSHTQLVPFDQRKLNFQTYPFNFSSLKNNTTLNCTRSGALSDSKGQLWLMARIIMDLGTGVSMVVLLLCLTTHFCMLPLAEAVWFTIPSTGTKCMSEEIQKDIVVLADYYVVTEEGPQLNTVSVKVTSPYGNILHHNENATQGQFAFTAEESGNYEACFWMVSKHKEEATLSLEWKTGIAAKDWESVAKKEKIEGVELELRKLEGAVEAIHGYLVYMKDKEARMREVSERTNGRVAWYSIMSLSICILVSLLQVWYLKRFFRKKKLI</sequence>
<dbReference type="OrthoDB" id="759142at2759"/>
<evidence type="ECO:0000259" key="9">
    <source>
        <dbReference type="PROSITE" id="PS50866"/>
    </source>
</evidence>
<name>V7B577_PHAVU</name>
<evidence type="ECO:0000256" key="3">
    <source>
        <dbReference type="ARBA" id="ARBA00022692"/>
    </source>
</evidence>
<gene>
    <name evidence="10" type="ORF">PHAVU_008G164700g</name>
</gene>
<evidence type="ECO:0000313" key="11">
    <source>
        <dbReference type="Proteomes" id="UP000000226"/>
    </source>
</evidence>
<keyword evidence="6 8" id="KW-0472">Membrane</keyword>
<feature type="compositionally biased region" description="Polar residues" evidence="7">
    <location>
        <begin position="60"/>
        <end position="70"/>
    </location>
</feature>
<comment type="subcellular location">
    <subcellularLocation>
        <location evidence="1">Membrane</location>
        <topology evidence="1">Single-pass type I membrane protein</topology>
    </subcellularLocation>
</comment>
<keyword evidence="4" id="KW-0732">Signal</keyword>
<evidence type="ECO:0000256" key="6">
    <source>
        <dbReference type="ARBA" id="ARBA00023136"/>
    </source>
</evidence>
<dbReference type="STRING" id="3885.V7B577"/>
<evidence type="ECO:0000256" key="8">
    <source>
        <dbReference type="SAM" id="Phobius"/>
    </source>
</evidence>